<reference evidence="2 4" key="1">
    <citation type="submission" date="2015-11" db="EMBL/GenBank/DDBJ databases">
        <title>Genomic analysis of 38 Legionella species identifies large and diverse effector repertoires.</title>
        <authorList>
            <person name="Burstein D."/>
            <person name="Amaro F."/>
            <person name="Zusman T."/>
            <person name="Lifshitz Z."/>
            <person name="Cohen O."/>
            <person name="Gilbert J.A."/>
            <person name="Pupko T."/>
            <person name="Shuman H.A."/>
            <person name="Segal G."/>
        </authorList>
    </citation>
    <scope>NUCLEOTIDE SEQUENCE [LARGE SCALE GENOMIC DNA]</scope>
    <source>
        <strain evidence="2 4">ORW</strain>
    </source>
</reference>
<evidence type="ECO:0000313" key="4">
    <source>
        <dbReference type="Proteomes" id="UP000054921"/>
    </source>
</evidence>
<dbReference type="RefSeq" id="WP_126325040.1">
    <property type="nucleotide sequence ID" value="NZ_CAAAIT010000003.1"/>
</dbReference>
<protein>
    <submittedName>
        <fullName evidence="2">Uncharacterized protein</fullName>
    </submittedName>
</protein>
<accession>A0A0W0SGK6</accession>
<dbReference type="Proteomes" id="UP000277577">
    <property type="component" value="Chromosome"/>
</dbReference>
<feature type="transmembrane region" description="Helical" evidence="1">
    <location>
        <begin position="261"/>
        <end position="281"/>
    </location>
</feature>
<keyword evidence="1" id="KW-0472">Membrane</keyword>
<sequence>MLSKLFNTHYKKEPISMRGSIKKITSSPIVVPPEKILELLQAPECAQDKIGGKTYKILRFLIRTNGELVFAHEGYPGGPIPAHWQMTGESLASKAYCLTAGNVFFDKKNNLLARINNKSGDFRPPFDSLQLVFPRLIQAQIPLGNTLKIQKFDSSGCPEEIFHVSKKEILTHFSAAEHIPTPVVRNKHLDEDLKRLEQFCKEKLALNKKNQFGIEYSKSIKRFYNKAVDIRKSNLPIKEISQQLKNLAHQEFHHRHSTRRFIADIILIISCFGGIGLLVGFGRMRWGTSFLFCDAKTAREKELIHHWMNNKAESKSTKSASI</sequence>
<name>A0A0W0SGK6_9GAMM</name>
<dbReference type="EMBL" id="LR134173">
    <property type="protein sequence ID" value="VEB32674.1"/>
    <property type="molecule type" value="Genomic_DNA"/>
</dbReference>
<dbReference type="OrthoDB" id="5654341at2"/>
<keyword evidence="1" id="KW-0812">Transmembrane</keyword>
<proteinExistence type="predicted"/>
<dbReference type="AlphaFoldDB" id="A0A0W0SGK6"/>
<keyword evidence="5" id="KW-1185">Reference proteome</keyword>
<evidence type="ECO:0000313" key="3">
    <source>
        <dbReference type="EMBL" id="VEB32674.1"/>
    </source>
</evidence>
<dbReference type="EMBL" id="LNXW01000009">
    <property type="protein sequence ID" value="KTC82305.1"/>
    <property type="molecule type" value="Genomic_DNA"/>
</dbReference>
<reference evidence="3 5" key="2">
    <citation type="submission" date="2018-12" db="EMBL/GenBank/DDBJ databases">
        <authorList>
            <consortium name="Pathogen Informatics"/>
        </authorList>
    </citation>
    <scope>NUCLEOTIDE SEQUENCE [LARGE SCALE GENOMIC DNA]</scope>
    <source>
        <strain evidence="3 5">NCTC11976</strain>
    </source>
</reference>
<dbReference type="Proteomes" id="UP000054921">
    <property type="component" value="Unassembled WGS sequence"/>
</dbReference>
<keyword evidence="1" id="KW-1133">Transmembrane helix</keyword>
<organism evidence="2 4">
    <name type="scientific">Legionella cherrii</name>
    <dbReference type="NCBI Taxonomy" id="28084"/>
    <lineage>
        <taxon>Bacteria</taxon>
        <taxon>Pseudomonadati</taxon>
        <taxon>Pseudomonadota</taxon>
        <taxon>Gammaproteobacteria</taxon>
        <taxon>Legionellales</taxon>
        <taxon>Legionellaceae</taxon>
        <taxon>Legionella</taxon>
    </lineage>
</organism>
<evidence type="ECO:0000313" key="2">
    <source>
        <dbReference type="EMBL" id="KTC82305.1"/>
    </source>
</evidence>
<gene>
    <name evidence="2" type="ORF">Lche_0569</name>
    <name evidence="3" type="ORF">NCTC11976_00090</name>
</gene>
<evidence type="ECO:0000256" key="1">
    <source>
        <dbReference type="SAM" id="Phobius"/>
    </source>
</evidence>
<evidence type="ECO:0000313" key="5">
    <source>
        <dbReference type="Proteomes" id="UP000277577"/>
    </source>
</evidence>
<dbReference type="PATRIC" id="fig|28084.5.peg.614"/>